<dbReference type="EMBL" id="BGZK01001135">
    <property type="protein sequence ID" value="GBP72164.1"/>
    <property type="molecule type" value="Genomic_DNA"/>
</dbReference>
<dbReference type="AlphaFoldDB" id="A0A4C1YB45"/>
<accession>A0A4C1YB45</accession>
<proteinExistence type="predicted"/>
<dbReference type="Proteomes" id="UP000299102">
    <property type="component" value="Unassembled WGS sequence"/>
</dbReference>
<gene>
    <name evidence="1" type="ORF">EVAR_49755_1</name>
</gene>
<organism evidence="1 2">
    <name type="scientific">Eumeta variegata</name>
    <name type="common">Bagworm moth</name>
    <name type="synonym">Eumeta japonica</name>
    <dbReference type="NCBI Taxonomy" id="151549"/>
    <lineage>
        <taxon>Eukaryota</taxon>
        <taxon>Metazoa</taxon>
        <taxon>Ecdysozoa</taxon>
        <taxon>Arthropoda</taxon>
        <taxon>Hexapoda</taxon>
        <taxon>Insecta</taxon>
        <taxon>Pterygota</taxon>
        <taxon>Neoptera</taxon>
        <taxon>Endopterygota</taxon>
        <taxon>Lepidoptera</taxon>
        <taxon>Glossata</taxon>
        <taxon>Ditrysia</taxon>
        <taxon>Tineoidea</taxon>
        <taxon>Psychidae</taxon>
        <taxon>Oiketicinae</taxon>
        <taxon>Eumeta</taxon>
    </lineage>
</organism>
<sequence length="124" mass="14254">MGKLKDACADLTFVHYKARNSVVLKITTIERKQYPQSRTFLVSNLMIKSRITYGNKLKLTPDLTVARRDNLGDLIHVTSVTHRRTPRVSKPTERAESFRIKWHTVAIHSNNTKRAAFLGVHIQE</sequence>
<comment type="caution">
    <text evidence="1">The sequence shown here is derived from an EMBL/GenBank/DDBJ whole genome shotgun (WGS) entry which is preliminary data.</text>
</comment>
<evidence type="ECO:0000313" key="2">
    <source>
        <dbReference type="Proteomes" id="UP000299102"/>
    </source>
</evidence>
<reference evidence="1 2" key="1">
    <citation type="journal article" date="2019" name="Commun. Biol.">
        <title>The bagworm genome reveals a unique fibroin gene that provides high tensile strength.</title>
        <authorList>
            <person name="Kono N."/>
            <person name="Nakamura H."/>
            <person name="Ohtoshi R."/>
            <person name="Tomita M."/>
            <person name="Numata K."/>
            <person name="Arakawa K."/>
        </authorList>
    </citation>
    <scope>NUCLEOTIDE SEQUENCE [LARGE SCALE GENOMIC DNA]</scope>
</reference>
<protein>
    <submittedName>
        <fullName evidence="1">Uncharacterized protein</fullName>
    </submittedName>
</protein>
<keyword evidence="2" id="KW-1185">Reference proteome</keyword>
<name>A0A4C1YB45_EUMVA</name>
<evidence type="ECO:0000313" key="1">
    <source>
        <dbReference type="EMBL" id="GBP72164.1"/>
    </source>
</evidence>